<dbReference type="AlphaFoldDB" id="A0A7C5QD18"/>
<dbReference type="SUPFAM" id="SSF81593">
    <property type="entry name" value="Nucleotidyltransferase substrate binding subunit/domain"/>
    <property type="match status" value="1"/>
</dbReference>
<dbReference type="InterPro" id="IPR007842">
    <property type="entry name" value="HEPN_dom"/>
</dbReference>
<proteinExistence type="predicted"/>
<accession>A0A7C5QD18</accession>
<dbReference type="EMBL" id="DRWN01000029">
    <property type="protein sequence ID" value="HHK68308.1"/>
    <property type="molecule type" value="Genomic_DNA"/>
</dbReference>
<dbReference type="Pfam" id="PF05168">
    <property type="entry name" value="HEPN"/>
    <property type="match status" value="1"/>
</dbReference>
<protein>
    <submittedName>
        <fullName evidence="2">HEPN domain-containing protein</fullName>
    </submittedName>
</protein>
<evidence type="ECO:0000259" key="1">
    <source>
        <dbReference type="Pfam" id="PF05168"/>
    </source>
</evidence>
<comment type="caution">
    <text evidence="2">The sequence shown here is derived from an EMBL/GenBank/DDBJ whole genome shotgun (WGS) entry which is preliminary data.</text>
</comment>
<evidence type="ECO:0000313" key="2">
    <source>
        <dbReference type="EMBL" id="HHK68308.1"/>
    </source>
</evidence>
<sequence>MEFSSLEDAYITSRYFPREFTKEEANSHMRFYEEVVGFVRQHTD</sequence>
<feature type="domain" description="HEPN" evidence="1">
    <location>
        <begin position="3"/>
        <end position="41"/>
    </location>
</feature>
<gene>
    <name evidence="2" type="ORF">ENM11_04030</name>
</gene>
<name>A0A7C5QD18_CALS0</name>
<reference evidence="2" key="1">
    <citation type="journal article" date="2020" name="mSystems">
        <title>Genome- and Community-Level Interaction Insights into Carbon Utilization and Element Cycling Functions of Hydrothermarchaeota in Hydrothermal Sediment.</title>
        <authorList>
            <person name="Zhou Z."/>
            <person name="Liu Y."/>
            <person name="Xu W."/>
            <person name="Pan J."/>
            <person name="Luo Z.H."/>
            <person name="Li M."/>
        </authorList>
    </citation>
    <scope>NUCLEOTIDE SEQUENCE [LARGE SCALE GENOMIC DNA]</scope>
    <source>
        <strain evidence="2">SpSt-1056</strain>
    </source>
</reference>
<organism evidence="2">
    <name type="scientific">Caldiarchaeum subterraneum</name>
    <dbReference type="NCBI Taxonomy" id="311458"/>
    <lineage>
        <taxon>Archaea</taxon>
        <taxon>Nitrososphaerota</taxon>
        <taxon>Candidatus Caldarchaeales</taxon>
        <taxon>Candidatus Caldarchaeaceae</taxon>
        <taxon>Candidatus Caldarchaeum</taxon>
    </lineage>
</organism>